<evidence type="ECO:0000313" key="3">
    <source>
        <dbReference type="Proteomes" id="UP001183420"/>
    </source>
</evidence>
<sequence>MACTGGLLAAFALGAPTTATAASPVATPAAVSEGWERIDSEAELAEVLAGSTLAAPAGRVDSGFTAQDVVVEERLAIESVRNWNFVATEMSYPAPNTGLLRARSQGVFGAWEEFDFVWDDATGTFAMRSRANGLYVAVERNLTGERQNMLRARSASVGGWERFELFQDPDSLEFAIRSTLNGQWVAMENSYGGTLQYLLRARSAEPSGSWERFNIYEVID</sequence>
<name>A0ABU2LGZ0_9ACTN</name>
<gene>
    <name evidence="2" type="ORF">RNC47_00615</name>
</gene>
<evidence type="ECO:0000313" key="2">
    <source>
        <dbReference type="EMBL" id="MDT0316832.1"/>
    </source>
</evidence>
<evidence type="ECO:0000256" key="1">
    <source>
        <dbReference type="SAM" id="SignalP"/>
    </source>
</evidence>
<reference evidence="3" key="1">
    <citation type="submission" date="2023-07" db="EMBL/GenBank/DDBJ databases">
        <title>30 novel species of actinomycetes from the DSMZ collection.</title>
        <authorList>
            <person name="Nouioui I."/>
        </authorList>
    </citation>
    <scope>NUCLEOTIDE SEQUENCE [LARGE SCALE GENOMIC DNA]</scope>
    <source>
        <strain evidence="3">DSM 44918</strain>
    </source>
</reference>
<comment type="caution">
    <text evidence="2">The sequence shown here is derived from an EMBL/GenBank/DDBJ whole genome shotgun (WGS) entry which is preliminary data.</text>
</comment>
<proteinExistence type="predicted"/>
<feature type="chain" id="PRO_5046628931" description="NADH:ubiquinone oxidoreductase intermediate-associated protein 30 domain-containing protein" evidence="1">
    <location>
        <begin position="22"/>
        <end position="220"/>
    </location>
</feature>
<dbReference type="Proteomes" id="UP001183420">
    <property type="component" value="Unassembled WGS sequence"/>
</dbReference>
<dbReference type="EMBL" id="JAVREM010000001">
    <property type="protein sequence ID" value="MDT0316832.1"/>
    <property type="molecule type" value="Genomic_DNA"/>
</dbReference>
<dbReference type="CDD" id="cd00257">
    <property type="entry name" value="beta-trefoil_FSCN-like"/>
    <property type="match status" value="1"/>
</dbReference>
<dbReference type="Gene3D" id="2.80.10.50">
    <property type="match status" value="1"/>
</dbReference>
<evidence type="ECO:0008006" key="4">
    <source>
        <dbReference type="Google" id="ProtNLM"/>
    </source>
</evidence>
<organism evidence="2 3">
    <name type="scientific">Streptomyces millisiae</name>
    <dbReference type="NCBI Taxonomy" id="3075542"/>
    <lineage>
        <taxon>Bacteria</taxon>
        <taxon>Bacillati</taxon>
        <taxon>Actinomycetota</taxon>
        <taxon>Actinomycetes</taxon>
        <taxon>Kitasatosporales</taxon>
        <taxon>Streptomycetaceae</taxon>
        <taxon>Streptomyces</taxon>
    </lineage>
</organism>
<feature type="signal peptide" evidence="1">
    <location>
        <begin position="1"/>
        <end position="21"/>
    </location>
</feature>
<dbReference type="RefSeq" id="WP_311594562.1">
    <property type="nucleotide sequence ID" value="NZ_JAVREM010000001.1"/>
</dbReference>
<keyword evidence="1" id="KW-0732">Signal</keyword>
<protein>
    <recommendedName>
        <fullName evidence="4">NADH:ubiquinone oxidoreductase intermediate-associated protein 30 domain-containing protein</fullName>
    </recommendedName>
</protein>
<accession>A0ABU2LGZ0</accession>
<keyword evidence="3" id="KW-1185">Reference proteome</keyword>